<dbReference type="OrthoDB" id="7505305at2"/>
<evidence type="ECO:0000313" key="2">
    <source>
        <dbReference type="Proteomes" id="UP000229081"/>
    </source>
</evidence>
<dbReference type="RefSeq" id="WP_100283819.1">
    <property type="nucleotide sequence ID" value="NZ_CP024923.1"/>
</dbReference>
<keyword evidence="2" id="KW-1185">Reference proteome</keyword>
<protein>
    <submittedName>
        <fullName evidence="1">Uncharacterized protein</fullName>
    </submittedName>
</protein>
<proteinExistence type="predicted"/>
<reference evidence="1 2" key="1">
    <citation type="submission" date="2017-11" db="EMBL/GenBank/DDBJ databases">
        <title>Complete genome sequence of Sphingomonas sp. Strain Cra20, a psychrotolerant potential plant growth promoting rhizobacteria.</title>
        <authorList>
            <person name="Luo Y."/>
        </authorList>
    </citation>
    <scope>NUCLEOTIDE SEQUENCE [LARGE SCALE GENOMIC DNA]</scope>
    <source>
        <strain evidence="1 2">Cra20</strain>
    </source>
</reference>
<dbReference type="AlphaFoldDB" id="A0A2K8MLY5"/>
<organism evidence="1 2">
    <name type="scientific">Sphingomonas psychrotolerans</name>
    <dbReference type="NCBI Taxonomy" id="1327635"/>
    <lineage>
        <taxon>Bacteria</taxon>
        <taxon>Pseudomonadati</taxon>
        <taxon>Pseudomonadota</taxon>
        <taxon>Alphaproteobacteria</taxon>
        <taxon>Sphingomonadales</taxon>
        <taxon>Sphingomonadaceae</taxon>
        <taxon>Sphingomonas</taxon>
    </lineage>
</organism>
<gene>
    <name evidence="1" type="ORF">CVN68_20425</name>
</gene>
<dbReference type="Proteomes" id="UP000229081">
    <property type="component" value="Chromosome"/>
</dbReference>
<dbReference type="EMBL" id="CP024923">
    <property type="protein sequence ID" value="ATY34024.1"/>
    <property type="molecule type" value="Genomic_DNA"/>
</dbReference>
<dbReference type="KEGG" id="sphc:CVN68_20425"/>
<evidence type="ECO:0000313" key="1">
    <source>
        <dbReference type="EMBL" id="ATY34024.1"/>
    </source>
</evidence>
<accession>A0A2K8MLY5</accession>
<sequence>MRKEEPGPMLSPSKQAALNLEEARSLRAAGYSYRQIRRQLGLSPGQLGYIRRALSREKAAGTRLLRTTPDATDRDLPVSRSILPSGLRKQLTASGYRTLGDLADRLSDPDLPGLEAMPGIGPHKAGLVKRLLAHYDLLPGTDDLQSAIEQLFPEFADPPADDSEDG</sequence>
<name>A0A2K8MLY5_9SPHN</name>